<evidence type="ECO:0000256" key="3">
    <source>
        <dbReference type="SAM" id="MobiDB-lite"/>
    </source>
</evidence>
<dbReference type="Pfam" id="PF16884">
    <property type="entry name" value="ADH_N_2"/>
    <property type="match status" value="1"/>
</dbReference>
<dbReference type="GO" id="GO:0005507">
    <property type="term" value="F:copper ion binding"/>
    <property type="evidence" value="ECO:0007669"/>
    <property type="project" value="InterPro"/>
</dbReference>
<feature type="region of interest" description="Disordered" evidence="3">
    <location>
        <begin position="1129"/>
        <end position="1157"/>
    </location>
</feature>
<evidence type="ECO:0000256" key="2">
    <source>
        <dbReference type="ARBA" id="ARBA00023002"/>
    </source>
</evidence>
<dbReference type="GO" id="GO:0009308">
    <property type="term" value="P:amine metabolic process"/>
    <property type="evidence" value="ECO:0007669"/>
    <property type="project" value="InterPro"/>
</dbReference>
<keyword evidence="4" id="KW-0812">Transmembrane</keyword>
<dbReference type="PANTHER" id="PTHR43205">
    <property type="entry name" value="PROSTAGLANDIN REDUCTASE"/>
    <property type="match status" value="1"/>
</dbReference>
<dbReference type="Pfam" id="PF09248">
    <property type="entry name" value="DUF1965"/>
    <property type="match status" value="1"/>
</dbReference>
<dbReference type="InterPro" id="IPR036291">
    <property type="entry name" value="NAD(P)-bd_dom_sf"/>
</dbReference>
<dbReference type="SUPFAM" id="SSF49998">
    <property type="entry name" value="Amine oxidase catalytic domain"/>
    <property type="match status" value="1"/>
</dbReference>
<dbReference type="Pfam" id="PF00107">
    <property type="entry name" value="ADH_zinc_N"/>
    <property type="match status" value="1"/>
</dbReference>
<protein>
    <recommendedName>
        <fullName evidence="5">Enoyl reductase (ER) domain-containing protein</fullName>
    </recommendedName>
</protein>
<dbReference type="InterPro" id="IPR015328">
    <property type="entry name" value="DUF1965"/>
</dbReference>
<comment type="caution">
    <text evidence="6">The sequence shown here is derived from an EMBL/GenBank/DDBJ whole genome shotgun (WGS) entry which is preliminary data.</text>
</comment>
<dbReference type="InterPro" id="IPR045010">
    <property type="entry name" value="MDR_fam"/>
</dbReference>
<gene>
    <name evidence="6" type="ORF">LTR78_006071</name>
</gene>
<dbReference type="InterPro" id="IPR041694">
    <property type="entry name" value="ADH_N_2"/>
</dbReference>
<dbReference type="InterPro" id="IPR036460">
    <property type="entry name" value="Cu_amine_oxidase_C_sf"/>
</dbReference>
<keyword evidence="2" id="KW-0560">Oxidoreductase</keyword>
<keyword evidence="4" id="KW-0472">Membrane</keyword>
<dbReference type="SUPFAM" id="SSF50129">
    <property type="entry name" value="GroES-like"/>
    <property type="match status" value="1"/>
</dbReference>
<feature type="domain" description="Enoyl reductase (ER)" evidence="5">
    <location>
        <begin position="101"/>
        <end position="345"/>
    </location>
</feature>
<proteinExistence type="predicted"/>
<dbReference type="PANTHER" id="PTHR43205:SF7">
    <property type="entry name" value="PROSTAGLANDIN REDUCTASE 1"/>
    <property type="match status" value="1"/>
</dbReference>
<dbReference type="InterPro" id="IPR011032">
    <property type="entry name" value="GroES-like_sf"/>
</dbReference>
<dbReference type="SUPFAM" id="SSF54416">
    <property type="entry name" value="Amine oxidase N-terminal region"/>
    <property type="match status" value="2"/>
</dbReference>
<reference evidence="6" key="1">
    <citation type="submission" date="2023-07" db="EMBL/GenBank/DDBJ databases">
        <title>Black Yeasts Isolated from many extreme environments.</title>
        <authorList>
            <person name="Coleine C."/>
            <person name="Stajich J.E."/>
            <person name="Selbmann L."/>
        </authorList>
    </citation>
    <scope>NUCLEOTIDE SEQUENCE</scope>
    <source>
        <strain evidence="6">CCFEE 5485</strain>
    </source>
</reference>
<dbReference type="Gene3D" id="3.90.180.10">
    <property type="entry name" value="Medium-chain alcohol dehydrogenases, catalytic domain"/>
    <property type="match status" value="1"/>
</dbReference>
<dbReference type="Gene3D" id="3.40.50.720">
    <property type="entry name" value="NAD(P)-binding Rossmann-like Domain"/>
    <property type="match status" value="1"/>
</dbReference>
<dbReference type="InterPro" id="IPR013149">
    <property type="entry name" value="ADH-like_C"/>
</dbReference>
<evidence type="ECO:0000256" key="4">
    <source>
        <dbReference type="SAM" id="Phobius"/>
    </source>
</evidence>
<keyword evidence="4" id="KW-1133">Transmembrane helix</keyword>
<evidence type="ECO:0000259" key="5">
    <source>
        <dbReference type="SMART" id="SM00829"/>
    </source>
</evidence>
<feature type="region of interest" description="Disordered" evidence="3">
    <location>
        <begin position="666"/>
        <end position="696"/>
    </location>
</feature>
<sequence length="1216" mass="135660">MVQNKALIYAAHPTSLPEAGKHIKIESRDFDENQTPPSGGITIKVNYVSFDPYQRGRMRPATVKSYAPPFDLGKPVTNSAVATVIKSDNQKFKDGQVIYAGRTNTEEYVALSKEEADACDVLDNQYNLDPKLFVGALGMPGLTAYSSFYAIGKPKKGETIFISAASGAVGQIVGQLAKHEGLKVIGSVGDDSKLDFITKELGFDGGFNYKKEKAGDALDRLAPDGIDIYYENVGGEQLAAALTAMKPFGRIVACGMISQYNKPPEEQYGVKNLMQVVAKRINMRGFIVSDPDMGPVYAKEHQKNVQAWIHNGSFKARMSTTKGIDNAAEGLLGLFAGKNFGKAVLEFIPNSALENARVASTFPKQHIKSSLSPLMTRLIDALQAITIMDRRRAYWLPTFFFAVFALGSLIYLRYPHISTAFEYESQQDKKAFKAPKHNVFAELTEQEATSVNDFILEKFDHLNLTKHPKSARDNFVYIVETLKPNKTDVVTFLHDDAPPPERWAKASISENFPDGPYMVYYMVGPLPVSEETQILPLEYTFNSGRNYIKNPVQDYGAILDFALEMAEDVSDITQELLGATVNRANPDDPEGLLAFPRGSRVETGGMMLWMQFYRPGMGSGARTLLPQGIYVKVDATSLNTSEWTVGQFYYNGVLYDSAAEFRSALDDPDFQRTPPNLDGSWTNTEDFGDYPDRDLPPPVSVQPYGPRYNLDKKENYISWFGFEFYLTTAQATGVSLFDIRFKGERVMYELGLQEAMAHYAGDDPMQGGLEFMDSFFGMGNNAFELVPGYDCPAYADYLDAEWHRSYQTHTMPNSICIFEFTADYLLSRHTAQYSVTASRNTFLTVRSVSTVGNYDYTIEYMFFMDGTIEVKVRASGFIFSAFYTANSTKSEDEYGHRIHDALSSSMHDHVLNFKADLDVAGPTNDMVRLALEPMTTSYGWDQPEQPKRNTMHLKEYPVTEETGLDWPKNSGEFYIVYSSDEKNAWGERKGYRVTSGTGMGSTPHLTILNSTTLGDSARWAEHDLWVLQRKDNEPRSADPLNYFAPHDPLIDFTKMADHERLERGAPDTPYDGDLVVYFNLGAHHIPHSGDIPNTLMHTSASSVMFVPHNFADADPSRQSVQGVRLQLKGHGKKSGGFAGEWSAPSTPNGDLRSRSQKDNKTKAYYFGATYEKKIELPLEALEPDMEGYISSEHDITDLSFNGSAAGVWHREEAFGG</sequence>
<dbReference type="FunFam" id="3.40.50.720:FF:000121">
    <property type="entry name" value="Prostaglandin reductase 2"/>
    <property type="match status" value="1"/>
</dbReference>
<dbReference type="CDD" id="cd05288">
    <property type="entry name" value="PGDH"/>
    <property type="match status" value="1"/>
</dbReference>
<dbReference type="AlphaFoldDB" id="A0AAE0WM31"/>
<dbReference type="GO" id="GO:0016628">
    <property type="term" value="F:oxidoreductase activity, acting on the CH-CH group of donors, NAD or NADP as acceptor"/>
    <property type="evidence" value="ECO:0007669"/>
    <property type="project" value="InterPro"/>
</dbReference>
<dbReference type="InterPro" id="IPR016182">
    <property type="entry name" value="Cu_amine_oxidase_N-reg"/>
</dbReference>
<dbReference type="SUPFAM" id="SSF51735">
    <property type="entry name" value="NAD(P)-binding Rossmann-fold domains"/>
    <property type="match status" value="1"/>
</dbReference>
<evidence type="ECO:0000313" key="6">
    <source>
        <dbReference type="EMBL" id="KAK3674224.1"/>
    </source>
</evidence>
<dbReference type="InterPro" id="IPR015798">
    <property type="entry name" value="Cu_amine_oxidase_C"/>
</dbReference>
<name>A0AAE0WM31_9PEZI</name>
<accession>A0AAE0WM31</accession>
<dbReference type="InterPro" id="IPR020843">
    <property type="entry name" value="ER"/>
</dbReference>
<evidence type="ECO:0000313" key="7">
    <source>
        <dbReference type="Proteomes" id="UP001274830"/>
    </source>
</evidence>
<feature type="transmembrane region" description="Helical" evidence="4">
    <location>
        <begin position="393"/>
        <end position="412"/>
    </location>
</feature>
<organism evidence="6 7">
    <name type="scientific">Recurvomyces mirabilis</name>
    <dbReference type="NCBI Taxonomy" id="574656"/>
    <lineage>
        <taxon>Eukaryota</taxon>
        <taxon>Fungi</taxon>
        <taxon>Dikarya</taxon>
        <taxon>Ascomycota</taxon>
        <taxon>Pezizomycotina</taxon>
        <taxon>Dothideomycetes</taxon>
        <taxon>Dothideomycetidae</taxon>
        <taxon>Mycosphaerellales</taxon>
        <taxon>Teratosphaeriaceae</taxon>
        <taxon>Recurvomyces</taxon>
    </lineage>
</organism>
<dbReference type="Gene3D" id="3.10.450.40">
    <property type="match status" value="2"/>
</dbReference>
<dbReference type="SMART" id="SM00829">
    <property type="entry name" value="PKS_ER"/>
    <property type="match status" value="1"/>
</dbReference>
<dbReference type="Gene3D" id="2.70.98.20">
    <property type="entry name" value="Copper amine oxidase, catalytic domain"/>
    <property type="match status" value="1"/>
</dbReference>
<dbReference type="EMBL" id="JAUTXT010000021">
    <property type="protein sequence ID" value="KAK3674224.1"/>
    <property type="molecule type" value="Genomic_DNA"/>
</dbReference>
<dbReference type="GO" id="GO:0008131">
    <property type="term" value="F:primary methylamine oxidase activity"/>
    <property type="evidence" value="ECO:0007669"/>
    <property type="project" value="InterPro"/>
</dbReference>
<evidence type="ECO:0000256" key="1">
    <source>
        <dbReference type="ARBA" id="ARBA00001935"/>
    </source>
</evidence>
<dbReference type="PRINTS" id="PR00766">
    <property type="entry name" value="CUDAOXIDASE"/>
</dbReference>
<keyword evidence="7" id="KW-1185">Reference proteome</keyword>
<comment type="cofactor">
    <cofactor evidence="1">
        <name>Cu cation</name>
        <dbReference type="ChEBI" id="CHEBI:23378"/>
    </cofactor>
</comment>
<dbReference type="Proteomes" id="UP001274830">
    <property type="component" value="Unassembled WGS sequence"/>
</dbReference>
<dbReference type="GO" id="GO:0048038">
    <property type="term" value="F:quinone binding"/>
    <property type="evidence" value="ECO:0007669"/>
    <property type="project" value="InterPro"/>
</dbReference>
<dbReference type="Pfam" id="PF01179">
    <property type="entry name" value="Cu_amine_oxid"/>
    <property type="match status" value="1"/>
</dbReference>